<keyword evidence="1" id="KW-0966">Cell projection</keyword>
<keyword evidence="1" id="KW-0969">Cilium</keyword>
<accession>F5YDD0</accession>
<dbReference type="STRING" id="545695.TREAZ_1625"/>
<keyword evidence="2" id="KW-1185">Reference proteome</keyword>
<dbReference type="InParanoid" id="F5YDD0"/>
<dbReference type="HOGENOM" id="CLU_136268_0_0_12"/>
<proteinExistence type="predicted"/>
<keyword evidence="1" id="KW-0282">Flagellum</keyword>
<dbReference type="EMBL" id="CP001841">
    <property type="protein sequence ID" value="AEF83422.1"/>
    <property type="molecule type" value="Genomic_DNA"/>
</dbReference>
<gene>
    <name evidence="1" type="primary">fliL_1</name>
    <name evidence="1" type="ordered locus">TREAZ_1625</name>
</gene>
<name>F5YDD0_LEAAZ</name>
<evidence type="ECO:0000313" key="1">
    <source>
        <dbReference type="EMBL" id="AEF83422.1"/>
    </source>
</evidence>
<reference evidence="2" key="1">
    <citation type="submission" date="2009-12" db="EMBL/GenBank/DDBJ databases">
        <title>Complete sequence of Treponema azotonutricium strain ZAS-9.</title>
        <authorList>
            <person name="Tetu S.G."/>
            <person name="Matson E."/>
            <person name="Ren Q."/>
            <person name="Seshadri R."/>
            <person name="Elbourne L."/>
            <person name="Hassan K.A."/>
            <person name="Durkin A."/>
            <person name="Radune D."/>
            <person name="Mohamoud Y."/>
            <person name="Shay R."/>
            <person name="Jin S."/>
            <person name="Zhang X."/>
            <person name="Lucey K."/>
            <person name="Ballor N.R."/>
            <person name="Ottesen E."/>
            <person name="Rosenthal R."/>
            <person name="Allen A."/>
            <person name="Leadbetter J.R."/>
            <person name="Paulsen I.T."/>
        </authorList>
    </citation>
    <scope>NUCLEOTIDE SEQUENCE [LARGE SCALE GENOMIC DNA]</scope>
    <source>
        <strain evidence="2">ATCC BAA-888 / DSM 13862 / ZAS-9</strain>
    </source>
</reference>
<organism evidence="1 2">
    <name type="scientific">Leadbettera azotonutricia (strain ATCC BAA-888 / DSM 13862 / ZAS-9)</name>
    <name type="common">Treponema azotonutricium</name>
    <dbReference type="NCBI Taxonomy" id="545695"/>
    <lineage>
        <taxon>Bacteria</taxon>
        <taxon>Pseudomonadati</taxon>
        <taxon>Spirochaetota</taxon>
        <taxon>Spirochaetia</taxon>
        <taxon>Spirochaetales</taxon>
        <taxon>Breznakiellaceae</taxon>
        <taxon>Leadbettera</taxon>
    </lineage>
</organism>
<sequence>MLIIYRSLIVLALIILLVIIAGVVWALFLKPQDNAKPAQTSSRVSPVESGNTFTGIGRLRLPLGDNQPATAIVSITFPYNPGDKAFSEELASRVGEFRALTSAYFKSRTASQLEKVDEEEIKKALLDQYNGVLRLGKIEILYFNDYMIID</sequence>
<dbReference type="eggNOG" id="COG1580">
    <property type="taxonomic scope" value="Bacteria"/>
</dbReference>
<dbReference type="Proteomes" id="UP000009222">
    <property type="component" value="Chromosome"/>
</dbReference>
<protein>
    <submittedName>
        <fullName evidence="1">Flagellar basal body-associated protein FliL</fullName>
    </submittedName>
</protein>
<reference evidence="1 2" key="2">
    <citation type="journal article" date="2011" name="ISME J.">
        <title>RNA-seq reveals cooperative metabolic interactions between two termite-gut spirochete species in co-culture.</title>
        <authorList>
            <person name="Rosenthal A.Z."/>
            <person name="Matson E.G."/>
            <person name="Eldar A."/>
            <person name="Leadbetter J.R."/>
        </authorList>
    </citation>
    <scope>NUCLEOTIDE SEQUENCE [LARGE SCALE GENOMIC DNA]</scope>
    <source>
        <strain evidence="2">ATCC BAA-888 / DSM 13862 / ZAS-9</strain>
    </source>
</reference>
<dbReference type="AlphaFoldDB" id="F5YDD0"/>
<evidence type="ECO:0000313" key="2">
    <source>
        <dbReference type="Proteomes" id="UP000009222"/>
    </source>
</evidence>
<dbReference type="KEGG" id="taz:TREAZ_1625"/>